<organism evidence="2 3">
    <name type="scientific">Candidatus Nanopelagicus limnae</name>
    <dbReference type="NCBI Taxonomy" id="1884634"/>
    <lineage>
        <taxon>Bacteria</taxon>
        <taxon>Bacillati</taxon>
        <taxon>Actinomycetota</taxon>
        <taxon>Actinomycetes</taxon>
        <taxon>Candidatus Nanopelagicales</taxon>
        <taxon>Candidatus Nanopelagicaceae</taxon>
        <taxon>Candidatus Nanopelagicus</taxon>
    </lineage>
</organism>
<dbReference type="EMBL" id="CP016768">
    <property type="protein sequence ID" value="ASY09538.1"/>
    <property type="molecule type" value="Genomic_DNA"/>
</dbReference>
<keyword evidence="1" id="KW-0472">Membrane</keyword>
<keyword evidence="1" id="KW-0812">Transmembrane</keyword>
<dbReference type="AlphaFoldDB" id="A0A249JYC5"/>
<sequence length="82" mass="9674">MNTINLIAIPFVLLLAWAKGRGLFGWTVMAYLFGFWSFVPLFMVKIKPIQIYEIPEPIKQFVTTYVFRRELKGVMYPKDLQK</sequence>
<evidence type="ECO:0000313" key="2">
    <source>
        <dbReference type="EMBL" id="ASY09538.1"/>
    </source>
</evidence>
<evidence type="ECO:0000313" key="3">
    <source>
        <dbReference type="Proteomes" id="UP000217153"/>
    </source>
</evidence>
<dbReference type="Proteomes" id="UP000217153">
    <property type="component" value="Chromosome"/>
</dbReference>
<protein>
    <submittedName>
        <fullName evidence="2">Uncharacterized protein</fullName>
    </submittedName>
</protein>
<keyword evidence="1" id="KW-1133">Transmembrane helix</keyword>
<name>A0A249JYC5_9ACTN</name>
<feature type="transmembrane region" description="Helical" evidence="1">
    <location>
        <begin position="28"/>
        <end position="44"/>
    </location>
</feature>
<keyword evidence="3" id="KW-1185">Reference proteome</keyword>
<evidence type="ECO:0000256" key="1">
    <source>
        <dbReference type="SAM" id="Phobius"/>
    </source>
</evidence>
<dbReference type="RefSeq" id="WP_095680850.1">
    <property type="nucleotide sequence ID" value="NZ_CP016768.2"/>
</dbReference>
<reference evidence="3" key="1">
    <citation type="submission" date="2016-10" db="EMBL/GenBank/DDBJ databases">
        <title>High microdiversification within the ubiquitous acI lineage of Actinobacteria.</title>
        <authorList>
            <person name="Neuenschwander S.M."/>
            <person name="Salcher M."/>
            <person name="Ghai R."/>
            <person name="Pernthaler J."/>
        </authorList>
    </citation>
    <scope>NUCLEOTIDE SEQUENCE [LARGE SCALE GENOMIC DNA]</scope>
</reference>
<dbReference type="OrthoDB" id="9867639at2"/>
<dbReference type="KEGG" id="abam:B1s21122_04235"/>
<gene>
    <name evidence="2" type="ORF">B1s21122_04235</name>
</gene>
<proteinExistence type="predicted"/>
<accession>A0A249JYC5</accession>